<evidence type="ECO:0000256" key="11">
    <source>
        <dbReference type="ARBA" id="ARBA00023180"/>
    </source>
</evidence>
<evidence type="ECO:0000256" key="12">
    <source>
        <dbReference type="ARBA" id="ARBA00043843"/>
    </source>
</evidence>
<keyword evidence="3" id="KW-0031">Aminopeptidase</keyword>
<keyword evidence="6 14" id="KW-0732">Signal</keyword>
<dbReference type="InterPro" id="IPR045175">
    <property type="entry name" value="M28_fam"/>
</dbReference>
<dbReference type="PANTHER" id="PTHR12147:SF56">
    <property type="entry name" value="AMINOPEPTIDASE YDR415C-RELATED"/>
    <property type="match status" value="1"/>
</dbReference>
<evidence type="ECO:0000256" key="3">
    <source>
        <dbReference type="ARBA" id="ARBA00022438"/>
    </source>
</evidence>
<feature type="domain" description="Peptidase M28" evidence="15">
    <location>
        <begin position="166"/>
        <end position="360"/>
    </location>
</feature>
<dbReference type="PANTHER" id="PTHR12147">
    <property type="entry name" value="METALLOPEPTIDASE M28 FAMILY MEMBER"/>
    <property type="match status" value="1"/>
</dbReference>
<keyword evidence="8 14" id="KW-0862">Zinc</keyword>
<dbReference type="GO" id="GO:0008235">
    <property type="term" value="F:metalloexopeptidase activity"/>
    <property type="evidence" value="ECO:0007669"/>
    <property type="project" value="InterPro"/>
</dbReference>
<dbReference type="Pfam" id="PF04389">
    <property type="entry name" value="Peptidase_M28"/>
    <property type="match status" value="1"/>
</dbReference>
<protein>
    <recommendedName>
        <fullName evidence="14">Peptide hydrolase</fullName>
        <ecNumber evidence="14">3.4.-.-</ecNumber>
    </recommendedName>
</protein>
<dbReference type="EC" id="3.4.-.-" evidence="14"/>
<dbReference type="GO" id="GO:0046872">
    <property type="term" value="F:metal ion binding"/>
    <property type="evidence" value="ECO:0007669"/>
    <property type="project" value="UniProtKB-KW"/>
</dbReference>
<name>A0A7S9KR31_EPIFF</name>
<keyword evidence="4 14" id="KW-0645">Protease</keyword>
<dbReference type="GO" id="GO:0004177">
    <property type="term" value="F:aminopeptidase activity"/>
    <property type="evidence" value="ECO:0007669"/>
    <property type="project" value="UniProtKB-KW"/>
</dbReference>
<proteinExistence type="inferred from homology"/>
<keyword evidence="17" id="KW-1185">Reference proteome</keyword>
<keyword evidence="5 14" id="KW-0479">Metal-binding</keyword>
<evidence type="ECO:0000313" key="16">
    <source>
        <dbReference type="EMBL" id="QPG98630.1"/>
    </source>
</evidence>
<evidence type="ECO:0000256" key="6">
    <source>
        <dbReference type="ARBA" id="ARBA00022729"/>
    </source>
</evidence>
<evidence type="ECO:0000256" key="13">
    <source>
        <dbReference type="ARBA" id="ARBA00043962"/>
    </source>
</evidence>
<dbReference type="Proteomes" id="UP000594364">
    <property type="component" value="Chromosome 2"/>
</dbReference>
<dbReference type="AlphaFoldDB" id="A0A7S9KR31"/>
<dbReference type="OrthoDB" id="2214at2759"/>
<evidence type="ECO:0000256" key="8">
    <source>
        <dbReference type="ARBA" id="ARBA00022833"/>
    </source>
</evidence>
<feature type="chain" id="PRO_5034991414" description="Peptide hydrolase" evidence="14">
    <location>
        <begin position="17"/>
        <end position="368"/>
    </location>
</feature>
<evidence type="ECO:0000256" key="1">
    <source>
        <dbReference type="ARBA" id="ARBA00001947"/>
    </source>
</evidence>
<evidence type="ECO:0000256" key="5">
    <source>
        <dbReference type="ARBA" id="ARBA00022723"/>
    </source>
</evidence>
<dbReference type="GO" id="GO:0006508">
    <property type="term" value="P:proteolysis"/>
    <property type="evidence" value="ECO:0007669"/>
    <property type="project" value="UniProtKB-KW"/>
</dbReference>
<keyword evidence="10" id="KW-1015">Disulfide bond</keyword>
<evidence type="ECO:0000256" key="4">
    <source>
        <dbReference type="ARBA" id="ARBA00022670"/>
    </source>
</evidence>
<dbReference type="Gene3D" id="3.40.630.10">
    <property type="entry name" value="Zn peptidases"/>
    <property type="match status" value="1"/>
</dbReference>
<evidence type="ECO:0000256" key="9">
    <source>
        <dbReference type="ARBA" id="ARBA00023145"/>
    </source>
</evidence>
<comment type="function">
    <text evidence="12">Extracellular aminopeptidase that allows assimilation of proteinaceous substrates.</text>
</comment>
<evidence type="ECO:0000256" key="2">
    <source>
        <dbReference type="ARBA" id="ARBA00011245"/>
    </source>
</evidence>
<gene>
    <name evidence="16" type="ORF">C2857_007807</name>
</gene>
<keyword evidence="11" id="KW-0325">Glycoprotein</keyword>
<accession>A0A7S9KR31</accession>
<evidence type="ECO:0000256" key="7">
    <source>
        <dbReference type="ARBA" id="ARBA00022801"/>
    </source>
</evidence>
<dbReference type="SUPFAM" id="SSF53187">
    <property type="entry name" value="Zn-dependent exopeptidases"/>
    <property type="match status" value="1"/>
</dbReference>
<evidence type="ECO:0000256" key="14">
    <source>
        <dbReference type="RuleBase" id="RU361240"/>
    </source>
</evidence>
<comment type="cofactor">
    <cofactor evidence="1">
        <name>Zn(2+)</name>
        <dbReference type="ChEBI" id="CHEBI:29105"/>
    </cofactor>
</comment>
<comment type="subunit">
    <text evidence="2">Monomer.</text>
</comment>
<comment type="similarity">
    <text evidence="13">Belongs to the peptidase M28 family. M28E subfamily.</text>
</comment>
<dbReference type="EMBL" id="CP031386">
    <property type="protein sequence ID" value="QPG98630.1"/>
    <property type="molecule type" value="Genomic_DNA"/>
</dbReference>
<keyword evidence="7 14" id="KW-0378">Hydrolase</keyword>
<dbReference type="InterPro" id="IPR007484">
    <property type="entry name" value="Peptidase_M28"/>
</dbReference>
<evidence type="ECO:0000259" key="15">
    <source>
        <dbReference type="Pfam" id="PF04389"/>
    </source>
</evidence>
<organism evidence="16 17">
    <name type="scientific">Epichloe festucae (strain Fl1)</name>
    <dbReference type="NCBI Taxonomy" id="877507"/>
    <lineage>
        <taxon>Eukaryota</taxon>
        <taxon>Fungi</taxon>
        <taxon>Dikarya</taxon>
        <taxon>Ascomycota</taxon>
        <taxon>Pezizomycotina</taxon>
        <taxon>Sordariomycetes</taxon>
        <taxon>Hypocreomycetidae</taxon>
        <taxon>Hypocreales</taxon>
        <taxon>Clavicipitaceae</taxon>
        <taxon>Epichloe</taxon>
    </lineage>
</organism>
<feature type="signal peptide" evidence="14">
    <location>
        <begin position="1"/>
        <end position="16"/>
    </location>
</feature>
<evidence type="ECO:0000313" key="17">
    <source>
        <dbReference type="Proteomes" id="UP000594364"/>
    </source>
</evidence>
<sequence>MLVKASLLALSALGLATPSPRDSSQPGLRLVKTSASDPGQWVTEHQKYEYFTSKNIGFIDITDITDKEVLSILSTEPSSRVVTRATKYPPGALHKDQGDKLLAKTSNDGPKSWLKTFTDFHTRHYMTDTGAQAADWLLAQVRNISSGNPAIVVKEAKHGAFKQSSIVARIPGHKPDLVVVGAHLDSIAGPKKTRSPGAVDDGTGTVVLLEALRVLAESGLKPNNTIEFHWYAAEEGGMLGSQDIWAFYKAARKNVVGYLNQDMAGHSPSGVPAVYEDYVDAALSEYITALIKEYLGVTPNKSQCGYGCSDHASARANGFPAAFVVDDVWLKTSPDIHSEDDTYDKVMWPTVLMHSKLVVSYLFEASHI</sequence>
<reference evidence="16 17" key="1">
    <citation type="journal article" date="2018" name="PLoS Genet.">
        <title>Repeat elements organise 3D genome structure and mediate transcription in the filamentous fungus Epichloe festucae.</title>
        <authorList>
            <person name="Winter D.J."/>
            <person name="Ganley A.R.D."/>
            <person name="Young C.A."/>
            <person name="Liachko I."/>
            <person name="Schardl C.L."/>
            <person name="Dupont P.Y."/>
            <person name="Berry D."/>
            <person name="Ram A."/>
            <person name="Scott B."/>
            <person name="Cox M.P."/>
        </authorList>
    </citation>
    <scope>NUCLEOTIDE SEQUENCE [LARGE SCALE GENOMIC DNA]</scope>
    <source>
        <strain evidence="16 17">Fl1</strain>
    </source>
</reference>
<keyword evidence="9" id="KW-0865">Zymogen</keyword>
<evidence type="ECO:0000256" key="10">
    <source>
        <dbReference type="ARBA" id="ARBA00023157"/>
    </source>
</evidence>